<evidence type="ECO:0000256" key="3">
    <source>
        <dbReference type="SAM" id="MobiDB-lite"/>
    </source>
</evidence>
<organismHost>
    <name type="scientific">Cynomys parvidens</name>
    <name type="common">Utah prairie dog</name>
    <dbReference type="NCBI Taxonomy" id="99827"/>
</organismHost>
<protein>
    <submittedName>
        <fullName evidence="4">Cowpox A-type inclusion protein</fullName>
    </submittedName>
</protein>
<dbReference type="InterPro" id="IPR009285">
    <property type="entry name" value="Poxvirus_A26L"/>
</dbReference>
<proteinExistence type="predicted"/>
<feature type="region of interest" description="Disordered" evidence="3">
    <location>
        <begin position="351"/>
        <end position="431"/>
    </location>
</feature>
<organism evidence="4 5">
    <name type="scientific">Monkeypox virus</name>
    <name type="common">MPXV</name>
    <dbReference type="NCBI Taxonomy" id="10244"/>
    <lineage>
        <taxon>Viruses</taxon>
        <taxon>Varidnaviria</taxon>
        <taxon>Bamfordvirae</taxon>
        <taxon>Nucleocytoviricota</taxon>
        <taxon>Pokkesviricetes</taxon>
        <taxon>Chitovirales</taxon>
        <taxon>Poxviridae</taxon>
        <taxon>Chordopoxvirinae</taxon>
        <taxon>Orthopoxvirus</taxon>
        <taxon>Orthopoxvirus monkeypox</taxon>
    </lineage>
</organism>
<dbReference type="SMR" id="Q3I974"/>
<feature type="compositionally biased region" description="Basic and acidic residues" evidence="3">
    <location>
        <begin position="355"/>
        <end position="365"/>
    </location>
</feature>
<evidence type="ECO:0000313" key="4">
    <source>
        <dbReference type="EMBL" id="AAY97140.1"/>
    </source>
</evidence>
<dbReference type="GO" id="GO:0019031">
    <property type="term" value="C:viral envelope"/>
    <property type="evidence" value="ECO:0007669"/>
    <property type="project" value="InterPro"/>
</dbReference>
<accession>Q3I974</accession>
<organismHost>
    <name type="scientific">Cynomys gunnisoni</name>
    <name type="common">Gunnison's prairie dog</name>
    <name type="synonym">Spermophilus gunnisoni</name>
    <dbReference type="NCBI Taxonomy" id="45479"/>
</organismHost>
<feature type="compositionally biased region" description="Pro residues" evidence="3">
    <location>
        <begin position="399"/>
        <end position="411"/>
    </location>
</feature>
<keyword evidence="2" id="KW-0946">Virion</keyword>
<name>Q3I974_MONPV</name>
<organismHost>
    <name type="scientific">Mus musculus</name>
    <name type="common">Mouse</name>
    <dbReference type="NCBI Taxonomy" id="10090"/>
</organismHost>
<evidence type="ECO:0000256" key="2">
    <source>
        <dbReference type="ARBA" id="ARBA00022844"/>
    </source>
</evidence>
<gene>
    <name evidence="4" type="ORF">MPXV_RCG2003_358_146</name>
</gene>
<dbReference type="Pfam" id="PF06086">
    <property type="entry name" value="Pox_A30L_A26L"/>
    <property type="match status" value="1"/>
</dbReference>
<organismHost>
    <name type="scientific">Heliosciurus ruwenzorii</name>
    <name type="common">Ruwenzori sun squirrel</name>
    <dbReference type="NCBI Taxonomy" id="226685"/>
</organismHost>
<organismHost>
    <name type="scientific">Homo sapiens</name>
    <name type="common">Human</name>
    <dbReference type="NCBI Taxonomy" id="9606"/>
</organismHost>
<organismHost>
    <name type="scientific">Cynomys ludovicianus</name>
    <name type="common">Black-tailed prairie dog</name>
    <dbReference type="NCBI Taxonomy" id="45480"/>
</organismHost>
<organismHost>
    <name type="scientific">Cynomys leucurus</name>
    <name type="common">White-tailed prairie dog</name>
    <dbReference type="NCBI Taxonomy" id="99825"/>
</organismHost>
<sequence length="519" mass="60196">MANIINLWNGIVPTVQDVNVASITAFKSMIDETWDKKIEANTCISRKHRNIIHEVIRDFMKAYPKMDENRKSPLGAPMQWLTQYYILKNEYHKTMLAYDDGSLNTKFKTLNIYMITNVGQYILYIVFCIISGKNHDGTPYIYDSEITSNDKNLINDRIKYACKQILHGQLTMALRIRNKFMFIGSPMYLWFNVNGSHVYHEIYDHNVGFHNKEIGRLLYAFMYYLSISGRFLNDLALLKFTYLGESWTFSLSVPEYILYGLGYSVFDTIEKFSNDAILVYIRTNNRNGYDYAEFNKKGIVKVTEDKPDNDKRIHAIRLINYSSDVQHIHFGFRNTLIIDNECTNIQSSAENATDTGHHQDSKINIEDDDDDDIIDDDDDDDDDDDVDDDDDDDDDYNPKPTPIPDPHPRPPFPRHDYHKRPKLLPVEEPDPVKKDADRIRLDNHILNTLDHNLNSIGHYCCDTVAVDRLEHHIETLGQYTVILARKINMQTLLFPWPLPTVHPHAIDGSIPPHGRSTIL</sequence>
<evidence type="ECO:0000313" key="5">
    <source>
        <dbReference type="Proteomes" id="UP000100082"/>
    </source>
</evidence>
<evidence type="ECO:0000256" key="1">
    <source>
        <dbReference type="ARBA" id="ARBA00004328"/>
    </source>
</evidence>
<dbReference type="InterPro" id="IPR003436">
    <property type="entry name" value="Chordopox_Fusion/A27"/>
</dbReference>
<feature type="compositionally biased region" description="Acidic residues" evidence="3">
    <location>
        <begin position="366"/>
        <end position="395"/>
    </location>
</feature>
<reference evidence="4 5" key="1">
    <citation type="journal article" date="2005" name="J. Gen. Virol.">
        <title>A tale of two clades: monkeypox viruses.</title>
        <authorList>
            <person name="Likos A.M."/>
            <person name="Sammons S.A."/>
            <person name="Olson V.A."/>
            <person name="Frace A.M."/>
            <person name="Li Y."/>
            <person name="Olsen-Rasmussen M."/>
            <person name="Davidson W."/>
            <person name="Galloway R."/>
            <person name="Khristova M.L."/>
            <person name="Reynolds M.G."/>
            <person name="Zhao H."/>
            <person name="Carroll D.S."/>
            <person name="Curns A."/>
            <person name="Formenty P."/>
            <person name="Esposito J.J."/>
            <person name="Regnery R.L."/>
            <person name="Damon I.K."/>
        </authorList>
    </citation>
    <scope>NUCLEOTIDE SEQUENCE [LARGE SCALE GENOMIC DNA]</scope>
    <source>
        <strain evidence="4">Congo_2003_358</strain>
    </source>
</reference>
<organismHost>
    <name type="scientific">Cynomys mexicanus</name>
    <name type="common">Mexican prairie dog</name>
    <dbReference type="NCBI Taxonomy" id="99826"/>
</organismHost>
<organismHost>
    <name type="scientific">Gliridae</name>
    <name type="common">dormice</name>
    <dbReference type="NCBI Taxonomy" id="30650"/>
</organismHost>
<dbReference type="GO" id="GO:0019064">
    <property type="term" value="P:fusion of virus membrane with host plasma membrane"/>
    <property type="evidence" value="ECO:0007669"/>
    <property type="project" value="InterPro"/>
</dbReference>
<dbReference type="Proteomes" id="UP000100082">
    <property type="component" value="Segment"/>
</dbReference>
<dbReference type="Pfam" id="PF02346">
    <property type="entry name" value="Vac_Fusion"/>
    <property type="match status" value="1"/>
</dbReference>
<comment type="subcellular location">
    <subcellularLocation>
        <location evidence="1">Virion</location>
    </subcellularLocation>
</comment>
<dbReference type="EMBL" id="DQ011154">
    <property type="protein sequence ID" value="AAY97140.1"/>
    <property type="molecule type" value="Genomic_DNA"/>
</dbReference>